<organism evidence="1 2">
    <name type="scientific">Slackia heliotrinireducens (strain ATCC 29202 / DSM 20476 / NCTC 11029 / RHS 1)</name>
    <name type="common">Peptococcus heliotrinreducens</name>
    <dbReference type="NCBI Taxonomy" id="471855"/>
    <lineage>
        <taxon>Bacteria</taxon>
        <taxon>Bacillati</taxon>
        <taxon>Actinomycetota</taxon>
        <taxon>Coriobacteriia</taxon>
        <taxon>Eggerthellales</taxon>
        <taxon>Eggerthellaceae</taxon>
        <taxon>Slackia</taxon>
    </lineage>
</organism>
<dbReference type="AlphaFoldDB" id="C7N3K6"/>
<proteinExistence type="predicted"/>
<protein>
    <submittedName>
        <fullName evidence="1">Uncharacterized protein</fullName>
    </submittedName>
</protein>
<accession>C7N3K6</accession>
<evidence type="ECO:0000313" key="2">
    <source>
        <dbReference type="Proteomes" id="UP000002026"/>
    </source>
</evidence>
<gene>
    <name evidence="1" type="ordered locus">Shel_27310</name>
</gene>
<dbReference type="KEGG" id="shi:Shel_27310"/>
<dbReference type="HOGENOM" id="CLU_1577469_0_0_11"/>
<dbReference type="EMBL" id="CP001684">
    <property type="protein sequence ID" value="ACV23729.1"/>
    <property type="molecule type" value="Genomic_DNA"/>
</dbReference>
<name>C7N3K6_SLAHD</name>
<sequence>MEDPYRESGTVHVDSDTTTLTYESEDGTHTIEGSFSEVTDRGVWMYQVDRNKYLGIGENTDMGATFAILAIGGATPADDIYIGILLEPVEAVAGSDAVVGVWESEYGTTVEFTPGGTMIGSDSVETWYNFYTINGDVLQLTGIPDCFLIGDGQLTYVLDDYEIPFYPEG</sequence>
<reference evidence="1 2" key="1">
    <citation type="journal article" date="2009" name="Stand. Genomic Sci.">
        <title>Complete genome sequence of Slackia heliotrinireducens type strain (RHS 1).</title>
        <authorList>
            <person name="Pukall R."/>
            <person name="Lapidus A."/>
            <person name="Nolan M."/>
            <person name="Copeland A."/>
            <person name="Glavina Del Rio T."/>
            <person name="Lucas S."/>
            <person name="Chen F."/>
            <person name="Tice H."/>
            <person name="Cheng J.F."/>
            <person name="Chertkov O."/>
            <person name="Bruce D."/>
            <person name="Goodwin L."/>
            <person name="Kuske C."/>
            <person name="Brettin T."/>
            <person name="Detter J.C."/>
            <person name="Han C."/>
            <person name="Pitluck S."/>
            <person name="Pati A."/>
            <person name="Mavrommatis K."/>
            <person name="Ivanova N."/>
            <person name="Ovchinnikova G."/>
            <person name="Chen A."/>
            <person name="Palaniappan K."/>
            <person name="Schneider S."/>
            <person name="Rohde M."/>
            <person name="Chain P."/>
            <person name="D'haeseleer P."/>
            <person name="Goker M."/>
            <person name="Bristow J."/>
            <person name="Eisen J.A."/>
            <person name="Markowitz V."/>
            <person name="Kyrpides N.C."/>
            <person name="Klenk H.P."/>
            <person name="Hugenholtz P."/>
        </authorList>
    </citation>
    <scope>NUCLEOTIDE SEQUENCE [LARGE SCALE GENOMIC DNA]</scope>
    <source>
        <strain evidence="2">ATCC 29202 / DSM 20476 / NCTC 11029 / RHS 1</strain>
    </source>
</reference>
<evidence type="ECO:0000313" key="1">
    <source>
        <dbReference type="EMBL" id="ACV23729.1"/>
    </source>
</evidence>
<keyword evidence="2" id="KW-1185">Reference proteome</keyword>
<dbReference type="Proteomes" id="UP000002026">
    <property type="component" value="Chromosome"/>
</dbReference>